<reference evidence="2 3" key="1">
    <citation type="journal article" date="2014" name="BMC Genomics">
        <title>Comparative genome sequencing reveals chemotype-specific gene clusters in the toxigenic black mold Stachybotrys.</title>
        <authorList>
            <person name="Semeiks J."/>
            <person name="Borek D."/>
            <person name="Otwinowski Z."/>
            <person name="Grishin N.V."/>
        </authorList>
    </citation>
    <scope>NUCLEOTIDE SEQUENCE [LARGE SCALE GENOMIC DNA]</scope>
    <source>
        <strain evidence="3">CBS 109288 / IBT 7711</strain>
    </source>
</reference>
<dbReference type="Gene3D" id="3.90.1300.10">
    <property type="entry name" value="Amidase signature (AS) domain"/>
    <property type="match status" value="1"/>
</dbReference>
<dbReference type="AlphaFoldDB" id="A0A084ALS1"/>
<proteinExistence type="predicted"/>
<dbReference type="InterPro" id="IPR036928">
    <property type="entry name" value="AS_sf"/>
</dbReference>
<name>A0A084ALS1_STACB</name>
<dbReference type="InterPro" id="IPR023631">
    <property type="entry name" value="Amidase_dom"/>
</dbReference>
<gene>
    <name evidence="2" type="ORF">S7711_09178</name>
</gene>
<keyword evidence="3" id="KW-1185">Reference proteome</keyword>
<accession>A0A084ALS1</accession>
<evidence type="ECO:0000313" key="3">
    <source>
        <dbReference type="Proteomes" id="UP000028045"/>
    </source>
</evidence>
<evidence type="ECO:0000313" key="2">
    <source>
        <dbReference type="EMBL" id="KEY66250.1"/>
    </source>
</evidence>
<dbReference type="OrthoDB" id="5423360at2759"/>
<dbReference type="Proteomes" id="UP000028045">
    <property type="component" value="Unassembled WGS sequence"/>
</dbReference>
<dbReference type="SUPFAM" id="SSF75304">
    <property type="entry name" value="Amidase signature (AS) enzymes"/>
    <property type="match status" value="1"/>
</dbReference>
<dbReference type="EMBL" id="KL648663">
    <property type="protein sequence ID" value="KEY66250.1"/>
    <property type="molecule type" value="Genomic_DNA"/>
</dbReference>
<protein>
    <recommendedName>
        <fullName evidence="1">Amidase domain-containing protein</fullName>
    </recommendedName>
</protein>
<dbReference type="HOGENOM" id="CLU_020129_2_0_1"/>
<dbReference type="Pfam" id="PF01425">
    <property type="entry name" value="Amidase"/>
    <property type="match status" value="1"/>
</dbReference>
<feature type="domain" description="Amidase" evidence="1">
    <location>
        <begin position="178"/>
        <end position="278"/>
    </location>
</feature>
<dbReference type="PANTHER" id="PTHR46310:SF7">
    <property type="entry name" value="AMIDASE 1"/>
    <property type="match status" value="1"/>
</dbReference>
<evidence type="ECO:0000259" key="1">
    <source>
        <dbReference type="Pfam" id="PF01425"/>
    </source>
</evidence>
<sequence length="642" mass="70668">MKSLVTCVVAGAQYLLHPQKLGSIQEMINPDSIVPVTLLSTSEIFGDVDGLLRLYDIYDDVFTPEFGSILVEKPEGNSSDLNIVQNAGNMQIQKLYHLGEVATMAGMGELPSGPYFLHGPNLHQAWKLYDDDHEAFTFGVIPEDVNGAEEFRAVNALSSTGTYKSIPVPSRLYRPPPNTRKPLSGLRIAITDTLSLSGVQTTQSSRAWSSLGASVATSTADFVQRLLDLGAIIVGKTKTSQFDAGLDWVDAVQPWNPRADEYQTSRSGSAGAAVALAAYDWVHHSVGHEGIEGIGSSAGSTGVFSMRISDRAVSSAEHDAPGSYHGLSITDRYIVTLYDAVSAIHGLADHPSTLLPTRIIYLLDLLATGPNEQQALNNAFVSSLENYLGIKAEPLSMANTWTEQPPLEANGADMQEYIGDASFRLLCYESYHHFGQFRQEYGNEFHRQPFVEPTVRYRWEIGKLLSHGDADELRGRLDIFRKWFNQTIMPIDSYATSATIMVLPWHMGEPKYRDEKTEPPNAVHGFTAELLATVLGTPYLLVPFAQLPYESRISDNTEYRPFSGSIIGPRGGDLMMLRLVQRAFELADWRSTVDTGRLSFPLGNNSRNVDDQRVRITKPPALSSSRDQLLLSKPQGKIDVAP</sequence>
<dbReference type="PANTHER" id="PTHR46310">
    <property type="entry name" value="AMIDASE 1"/>
    <property type="match status" value="1"/>
</dbReference>
<organism evidence="2 3">
    <name type="scientific">Stachybotrys chartarum (strain CBS 109288 / IBT 7711)</name>
    <name type="common">Toxic black mold</name>
    <name type="synonym">Stilbospora chartarum</name>
    <dbReference type="NCBI Taxonomy" id="1280523"/>
    <lineage>
        <taxon>Eukaryota</taxon>
        <taxon>Fungi</taxon>
        <taxon>Dikarya</taxon>
        <taxon>Ascomycota</taxon>
        <taxon>Pezizomycotina</taxon>
        <taxon>Sordariomycetes</taxon>
        <taxon>Hypocreomycetidae</taxon>
        <taxon>Hypocreales</taxon>
        <taxon>Stachybotryaceae</taxon>
        <taxon>Stachybotrys</taxon>
    </lineage>
</organism>